<feature type="domain" description="Csf1 N-terminal" evidence="3">
    <location>
        <begin position="19"/>
        <end position="778"/>
    </location>
</feature>
<feature type="region of interest" description="Disordered" evidence="1">
    <location>
        <begin position="1108"/>
        <end position="1146"/>
    </location>
</feature>
<dbReference type="InterPro" id="IPR029636">
    <property type="entry name" value="Csf1"/>
</dbReference>
<feature type="region of interest" description="Disordered" evidence="1">
    <location>
        <begin position="2492"/>
        <end position="2533"/>
    </location>
</feature>
<dbReference type="PANTHER" id="PTHR32085:SF3">
    <property type="entry name" value="PROTEIN CSF1"/>
    <property type="match status" value="1"/>
</dbReference>
<dbReference type="GO" id="GO:0016020">
    <property type="term" value="C:membrane"/>
    <property type="evidence" value="ECO:0007669"/>
    <property type="project" value="InterPro"/>
</dbReference>
<feature type="compositionally biased region" description="Polar residues" evidence="1">
    <location>
        <begin position="2347"/>
        <end position="2359"/>
    </location>
</feature>
<dbReference type="PANTHER" id="PTHR32085">
    <property type="entry name" value="PROTEIN CSF1"/>
    <property type="match status" value="1"/>
</dbReference>
<feature type="region of interest" description="Disordered" evidence="1">
    <location>
        <begin position="143"/>
        <end position="162"/>
    </location>
</feature>
<feature type="region of interest" description="Disordered" evidence="1">
    <location>
        <begin position="3115"/>
        <end position="3149"/>
    </location>
</feature>
<proteinExistence type="predicted"/>
<evidence type="ECO:0000256" key="1">
    <source>
        <dbReference type="SAM" id="MobiDB-lite"/>
    </source>
</evidence>
<protein>
    <recommendedName>
        <fullName evidence="3">Csf1 N-terminal domain-containing protein</fullName>
    </recommendedName>
</protein>
<feature type="compositionally biased region" description="Polar residues" evidence="1">
    <location>
        <begin position="2512"/>
        <end position="2533"/>
    </location>
</feature>
<feature type="transmembrane region" description="Helical" evidence="2">
    <location>
        <begin position="6"/>
        <end position="36"/>
    </location>
</feature>
<feature type="region of interest" description="Disordered" evidence="1">
    <location>
        <begin position="1174"/>
        <end position="1195"/>
    </location>
</feature>
<dbReference type="EMBL" id="KN880518">
    <property type="protein sequence ID" value="KIY67740.1"/>
    <property type="molecule type" value="Genomic_DNA"/>
</dbReference>
<reference evidence="4 5" key="1">
    <citation type="journal article" date="2015" name="Fungal Genet. Biol.">
        <title>Evolution of novel wood decay mechanisms in Agaricales revealed by the genome sequences of Fistulina hepatica and Cylindrobasidium torrendii.</title>
        <authorList>
            <person name="Floudas D."/>
            <person name="Held B.W."/>
            <person name="Riley R."/>
            <person name="Nagy L.G."/>
            <person name="Koehler G."/>
            <person name="Ransdell A.S."/>
            <person name="Younus H."/>
            <person name="Chow J."/>
            <person name="Chiniquy J."/>
            <person name="Lipzen A."/>
            <person name="Tritt A."/>
            <person name="Sun H."/>
            <person name="Haridas S."/>
            <person name="LaButti K."/>
            <person name="Ohm R.A."/>
            <person name="Kues U."/>
            <person name="Blanchette R.A."/>
            <person name="Grigoriev I.V."/>
            <person name="Minto R.E."/>
            <person name="Hibbett D.S."/>
        </authorList>
    </citation>
    <scope>NUCLEOTIDE SEQUENCE [LARGE SCALE GENOMIC DNA]</scope>
    <source>
        <strain evidence="4 5">FP15055 ss-10</strain>
    </source>
</reference>
<evidence type="ECO:0000313" key="5">
    <source>
        <dbReference type="Proteomes" id="UP000054007"/>
    </source>
</evidence>
<feature type="compositionally biased region" description="Acidic residues" evidence="1">
    <location>
        <begin position="1174"/>
        <end position="1192"/>
    </location>
</feature>
<sequence length="3254" mass="363635">MLDHLVLITFICVALVSVLYIFYWNRLVATLFSLLIRFFSWRQGASRIWVHIGAVQISLLSGRIFLRDVRYHSSNQTIRIVKVQLIWRYWLHTVLSDESIGTNFGSHAPGPECRMQIRLEGVECFMYNRTAAFDSIVSQMASAHPGTPQLQPSKSRRSMDTRHSFQDVQAEYAAPSSLSHVHNALRLRTPLFLMHAFAWFRRQLPNLDPKQLMPIGIDVRKGVIIAGNPSTPSILVTEFENATGNFGITASRSEFDIHKQLLTLSIANVVLRFLENKQYGEPMTTIGEMIRERAESYHTKSATVSYIGYHRFGKLWRKLKLYKFFTKFLAKAPTPHRTFMRKAKQSIDEDTPIGVDFSALEYAVERKILQSPSIDLCYYVDVAGEVPALELHTKVPGIDSIGNGDAGPEWGVDMILHGGFIRYGPWADRQRGELQRAFFPPTYHDSEVTPRLQPGDSRLWTHLRVFIELREETTLQLPFKEASKNWQWDGFTEVRNRPKQREYAVIRLSAKDNSTINYTMPMLAGPAGYEPTLEVHIDTMEVTSSLNDIRLIAAESCRIRCDLPSPLKWNAPRTWSFNIAMRQPVLYLLRDHINMFVDLAKDWASGPPHDFFRFVPATYVINLDLHRYEWNMYANDHNIIDKPLVRDDNAFVTLRGGALHHTTVIPSDVFRPLTTEVTFKIDAPAVSVSVSLPKWHTNAQHTPVEGHHIGCLDLQMDGGYRYFATLAEDNTEQLELKFMLKNVVFKALGWSIRYFMLVRENYFGSFTHFSTLYEYLERRNRGLPPGDPDLDKYRPGTTNMMQVVLKLQVLTASIILPAALTGYERPFEPAKNGRIDDCNIGHCLSLDLPELQVYLRIHDYFMDLSINVATVTGHILNECPTKVPQSLCQPKTRPLVVIDGIDITANRMFGPLPRTVTYICIWEIKIGGVKASVSAQQSVLAMSALNAFKINFADVANAPAAEYDLPTYPDITFVKISLECLDVVWKVDGAALHFSIPKGLRMDNNNIGGRFHRSLTSVRIPEVGLTVLANPSSRHNRWLEAASFVADVDVDIYTSPPNWRELAEDQLAYVMEQDAATNRASEMFNALWTGKMGPRNSSVHASGVYVPQPLPAQASRPSIVRDRGTQDMPKIPLHKGLQSDSDDDRIRPNFDQDARVAWTRANASVISPVKEEDIDDDFELSGSDESDDEDLTDGYVSDSSVWSDVEKSIVDRDVLHYSRFTRHYGGRSVSDPALWSVSPFFLMKDYKFATLGESKSGGLSTRPYDLLPDNNIEVTVFKVMARKTVNVHLTPLALPVLTKLQEDVESISLTPELTVDAFLANYLSNLPTARKTSKNASFIDLDLASLRLHFPQRLGPDSEATGLCDAFVFGAHATMALQKGLHTLTASVSGAGVHFRVVGDLQRNSGESLLAIDLGSLSARLHQSTITLDVGSFSVDVDHALPEHIIGFAEAVDAHAQEIMSVVKRSEQAYLQHKIRIVRGILTSCGDDTIVDPLSAVQPSYLVQSGTPQQLRTDSTFRFLYHLRDCLWDIKDWDDEFADDASLDVLAPLLKKRLQALDPDMYHDGRIGILEPIFPGLRDYTLFPNLPDVGSHLSSLTLFLRDFALRVVDPASGPASSARLKDVHIGGRSRLLDMRGDISPHDSRPSMDEDIMESVKVISATITLEWLNAVVYPHLMGFAQNILRSHRSVLASPRLHEHRPETSESAPHASRRVMATRLDISTSLKMIRVQAIAANLMFELGLENVRHTSNALLGPHKKPSANNALLFDAVFLRARSPTYEASHSGDDVLASLDCQGGRFHALGLVDRMQGDKFRIAFDIRRLGFSVPRSALRLYRFFQDWHNDFVPGMRSALKELVGEIKQAQDPASLPRSKSKEGAKAAVQPNILVNGHFGSLGILLQVMHGTWASWDIRSITVHGQTCPQHQLFGVQASTQTFSVFPKPTVADVSSSAKVKFELPPVSVSGRMDDGIIKGVALIEFLDLKVKPSHWDTLMTVQQKFGQDFNDFLSLIRETRLKQSSPESPRKISPKPKPPPKMRVSLKIEGFRIGLEGPSATVYLECLNITGGVDTRTNKQWFVTLSDLALSLAPRAAETVHRKSFSRQARSAFVVLDFKIHSKGDADESGDTLSVNVTKIHAVMQPSSIGLVGDFIDDMQSEILVRREQRAHELAAFKEKTQQIFASFEIKMPKAEMPEAVATSFLGNYSVDLTVTNVGVAFPLTHDNQLNLTKYGSHDSHSVRAFLFSISSIQFGTVRGVTGEAVMKGFSFQFVHRFKQSVASDFSGDLHSTRNRLVYPEMTASMRSISSPTSRKILMNANVSGFMLDIDSTIPDYVFSLIDVYRRGKERMSQLAQTKPPSTPQDLQRPVTPEPTRERPKGMIPTSIFCGSLSFLSGKVRMYSASASQKSRRGPILDPTDEQVTGAGGEIFRLPGVSVWMEYRATPASHKYGESEKEGEASLLMFKSTVHSSQNTLSPTLLPFITEVVNRVERRMRAGSGSGAQLTHLVPPTPLVEPSNLTPTLPSESSHLQLTHSDPNTGSMRVSFSLRIDKSRLELTCKPDVNVVAAVQWESGGFMLNASPGARNVSFTGSVGGLTVGLRHGFLSEDCVNVDARNLVFIVDFSKVEPDDGPPVSTVSVVLDTEFWGGVHFSRLQDVLCFKAVWLDRIPVFGQSTSVLKPAAKPTTPEASIVVHPLPPEPQQYSTILLIRIRHIKLDVDLGQSISVVVCDIKDAVLRTQLTEAHHNLSFSVADVSLTARGNVAGKVHVPDCVFQTVRRIEHVDGESYGRMLELRMMNGPFVASLESEHQKLLQYRAGSLNVEIYDDWSRISDTQSTGNQPLQLSFTIFGPEIVAAVTIGTIPQVLSYVNKFKANLELQKEGARRESETFRATQVPKPDHPLSTVAEAMIYSARDRIKVENNFLYTILQSTSLRLNLLRLIVFPRSMNDVEAAQFIGRDIRARLNRHLESKKPSQRDIHLSFTQMTISRLSQLGHTASALSDNQEWLKILMKGASEATIIGLPAMHMHMLSEELFEDGHVVLSYDFESRFLRNETKKTYDDIYIALNVSLYSWLAVLRKTLTRDLDQVKATSDWRTTLATSANVPTLRRKGPDVLNQLESARSNLPPSKTGSMTPTTATDPSQSGPAPLSFTLSGNDGIPMPASDMVGEDNDILGHMPPSPKPGVIYRPRRRHIERLNMRQLGEATPNVMHPFFMKKAGFSLEDSLPQYVNDYATTPLEEIMEILLKLYSKQLLDGQRRS</sequence>
<keyword evidence="5" id="KW-1185">Reference proteome</keyword>
<organism evidence="4 5">
    <name type="scientific">Cylindrobasidium torrendii FP15055 ss-10</name>
    <dbReference type="NCBI Taxonomy" id="1314674"/>
    <lineage>
        <taxon>Eukaryota</taxon>
        <taxon>Fungi</taxon>
        <taxon>Dikarya</taxon>
        <taxon>Basidiomycota</taxon>
        <taxon>Agaricomycotina</taxon>
        <taxon>Agaricomycetes</taxon>
        <taxon>Agaricomycetidae</taxon>
        <taxon>Agaricales</taxon>
        <taxon>Marasmiineae</taxon>
        <taxon>Physalacriaceae</taxon>
        <taxon>Cylindrobasidium</taxon>
    </lineage>
</organism>
<dbReference type="OrthoDB" id="10051416at2759"/>
<dbReference type="InterPro" id="IPR048636">
    <property type="entry name" value="Csf1_N"/>
</dbReference>
<keyword evidence="2" id="KW-0812">Transmembrane</keyword>
<feature type="region of interest" description="Disordered" evidence="1">
    <location>
        <begin position="2345"/>
        <end position="2376"/>
    </location>
</feature>
<dbReference type="Proteomes" id="UP000054007">
    <property type="component" value="Unassembled WGS sequence"/>
</dbReference>
<evidence type="ECO:0000313" key="4">
    <source>
        <dbReference type="EMBL" id="KIY67740.1"/>
    </source>
</evidence>
<dbReference type="GO" id="GO:0006113">
    <property type="term" value="P:fermentation"/>
    <property type="evidence" value="ECO:0007669"/>
    <property type="project" value="InterPro"/>
</dbReference>
<dbReference type="Pfam" id="PF21678">
    <property type="entry name" value="Csf1_N"/>
    <property type="match status" value="1"/>
</dbReference>
<evidence type="ECO:0000259" key="3">
    <source>
        <dbReference type="Pfam" id="PF21678"/>
    </source>
</evidence>
<feature type="region of interest" description="Disordered" evidence="1">
    <location>
        <begin position="2014"/>
        <end position="2035"/>
    </location>
</feature>
<keyword evidence="2" id="KW-1133">Transmembrane helix</keyword>
<dbReference type="STRING" id="1314674.A0A0D7BBY3"/>
<keyword evidence="2" id="KW-0472">Membrane</keyword>
<name>A0A0D7BBY3_9AGAR</name>
<gene>
    <name evidence="4" type="ORF">CYLTODRAFT_375499</name>
</gene>
<evidence type="ECO:0000256" key="2">
    <source>
        <dbReference type="SAM" id="Phobius"/>
    </source>
</evidence>
<accession>A0A0D7BBY3</accession>